<dbReference type="InterPro" id="IPR023292">
    <property type="entry name" value="NTP_PyroPHydrolase-like_dom_sf"/>
</dbReference>
<dbReference type="EMBL" id="CDHN01000001">
    <property type="protein sequence ID" value="CEJ80977.1"/>
    <property type="molecule type" value="Genomic_DNA"/>
</dbReference>
<gene>
    <name evidence="1" type="ORF">VHEMI01133</name>
</gene>
<keyword evidence="2" id="KW-1185">Reference proteome</keyword>
<dbReference type="OrthoDB" id="4956270at2759"/>
<dbReference type="AlphaFoldDB" id="A0A0A1T3X6"/>
<evidence type="ECO:0008006" key="3">
    <source>
        <dbReference type="Google" id="ProtNLM"/>
    </source>
</evidence>
<dbReference type="Proteomes" id="UP000039046">
    <property type="component" value="Unassembled WGS sequence"/>
</dbReference>
<organism evidence="1 2">
    <name type="scientific">[Torrubiella] hemipterigena</name>
    <dbReference type="NCBI Taxonomy" id="1531966"/>
    <lineage>
        <taxon>Eukaryota</taxon>
        <taxon>Fungi</taxon>
        <taxon>Dikarya</taxon>
        <taxon>Ascomycota</taxon>
        <taxon>Pezizomycotina</taxon>
        <taxon>Sordariomycetes</taxon>
        <taxon>Hypocreomycetidae</taxon>
        <taxon>Hypocreales</taxon>
        <taxon>Clavicipitaceae</taxon>
        <taxon>Clavicipitaceae incertae sedis</taxon>
        <taxon>'Torrubiella' clade</taxon>
    </lineage>
</organism>
<dbReference type="InterPro" id="IPR033653">
    <property type="entry name" value="NTP-PPase_DR2231-like"/>
</dbReference>
<dbReference type="InterPro" id="IPR021130">
    <property type="entry name" value="PRib-ATP_PPHydrolase-like"/>
</dbReference>
<protein>
    <recommendedName>
        <fullName evidence="3">Phosphoribosyl-ATP pyrophosphohydrolase</fullName>
    </recommendedName>
</protein>
<reference evidence="1 2" key="1">
    <citation type="journal article" date="2015" name="Genome Announc.">
        <title>Draft Genome Sequence and Gene Annotation of the Entomopathogenic Fungus Verticillium hemipterigenum.</title>
        <authorList>
            <person name="Horn F."/>
            <person name="Habel A."/>
            <person name="Scharf D.H."/>
            <person name="Dworschak J."/>
            <person name="Brakhage A.A."/>
            <person name="Guthke R."/>
            <person name="Hertweck C."/>
            <person name="Linde J."/>
        </authorList>
    </citation>
    <scope>NUCLEOTIDE SEQUENCE [LARGE SCALE GENOMIC DNA]</scope>
</reference>
<evidence type="ECO:0000313" key="1">
    <source>
        <dbReference type="EMBL" id="CEJ80977.1"/>
    </source>
</evidence>
<dbReference type="CDD" id="cd11530">
    <property type="entry name" value="NTP-PPase_DR2231_like"/>
    <property type="match status" value="1"/>
</dbReference>
<sequence>MQRLVSAYSGSTARIILRQPAAAAAGLFTFTPRLSQDSHHQLSTATATTTTTSTTMANEDSIQKQISCVKQFHTAFKLGIKEEPTADIGIEKARLRHELMREENQEYLDACEKGDVVEIADALGDQLYVLCGTMLEHGMQNVIEDVFAEIHRSNMTKLGADGKPIYREGDGKVAKGPNYTRPDLKNIVLGAMKKQGEEVVKN</sequence>
<proteinExistence type="predicted"/>
<dbReference type="Gene3D" id="1.10.3420.10">
    <property type="entry name" value="putative ntp pyrophosphohydrolase like domain"/>
    <property type="match status" value="1"/>
</dbReference>
<evidence type="ECO:0000313" key="2">
    <source>
        <dbReference type="Proteomes" id="UP000039046"/>
    </source>
</evidence>
<accession>A0A0A1T3X6</accession>
<dbReference type="HOGENOM" id="CLU_1355509_0_0_1"/>
<name>A0A0A1T3X6_9HYPO</name>
<dbReference type="Pfam" id="PF01503">
    <property type="entry name" value="PRA-PH"/>
    <property type="match status" value="1"/>
</dbReference>